<evidence type="ECO:0000313" key="1">
    <source>
        <dbReference type="EMBL" id="EIJ79786.1"/>
    </source>
</evidence>
<reference evidence="1 2" key="1">
    <citation type="journal article" date="2012" name="Appl. Environ. Microbiol.">
        <title>Genome Sequence of Thermotolerant Bacillus methanolicus: Features and Regulation Related to Methylotrophy and Production of L-Lysine and L-Glutamate from Methanol.</title>
        <authorList>
            <person name="Heggeset T.M."/>
            <person name="Krog A."/>
            <person name="Balzer S."/>
            <person name="Wentzel A."/>
            <person name="Ellingsen T.E."/>
            <person name="Brautaset T."/>
        </authorList>
    </citation>
    <scope>NUCLEOTIDE SEQUENCE [LARGE SCALE GENOMIC DNA]</scope>
    <source>
        <strain evidence="1 2">PB1</strain>
    </source>
</reference>
<organism evidence="1 2">
    <name type="scientific">Bacillus methanolicus PB1</name>
    <dbReference type="NCBI Taxonomy" id="997296"/>
    <lineage>
        <taxon>Bacteria</taxon>
        <taxon>Bacillati</taxon>
        <taxon>Bacillota</taxon>
        <taxon>Bacilli</taxon>
        <taxon>Bacillales</taxon>
        <taxon>Bacillaceae</taxon>
        <taxon>Bacillus</taxon>
    </lineage>
</organism>
<dbReference type="AlphaFoldDB" id="I3DZW5"/>
<protein>
    <submittedName>
        <fullName evidence="1">Uncharacterized protein</fullName>
    </submittedName>
</protein>
<sequence>MQGIFFINERKRLFGLSINESIQLQKEALFDFAENKKIQMVKLNPYQLYDHYTIPHALLYDLKLNKPNLDCLVMYSLEVIEDFIHFYPARWILLKSYFNEILTARS</sequence>
<dbReference type="RefSeq" id="WP_003351169.1">
    <property type="nucleotide sequence ID" value="NZ_AFEU01000002.1"/>
</dbReference>
<evidence type="ECO:0000313" key="2">
    <source>
        <dbReference type="Proteomes" id="UP000010523"/>
    </source>
</evidence>
<gene>
    <name evidence="1" type="ORF">PB1_05457</name>
</gene>
<name>I3DZW5_BACMT</name>
<dbReference type="EMBL" id="AFEU01000002">
    <property type="protein sequence ID" value="EIJ79786.1"/>
    <property type="molecule type" value="Genomic_DNA"/>
</dbReference>
<dbReference type="PATRIC" id="fig|997296.3.peg.1169"/>
<accession>I3DZW5</accession>
<comment type="caution">
    <text evidence="1">The sequence shown here is derived from an EMBL/GenBank/DDBJ whole genome shotgun (WGS) entry which is preliminary data.</text>
</comment>
<proteinExistence type="predicted"/>
<dbReference type="OrthoDB" id="2871236at2"/>
<keyword evidence="2" id="KW-1185">Reference proteome</keyword>
<dbReference type="eggNOG" id="ENOG50324T2">
    <property type="taxonomic scope" value="Bacteria"/>
</dbReference>
<dbReference type="Proteomes" id="UP000010523">
    <property type="component" value="Unassembled WGS sequence"/>
</dbReference>